<dbReference type="GO" id="GO:0005886">
    <property type="term" value="C:plasma membrane"/>
    <property type="evidence" value="ECO:0007669"/>
    <property type="project" value="TreeGrafter"/>
</dbReference>
<protein>
    <submittedName>
        <fullName evidence="5">Uncharacterized protein</fullName>
    </submittedName>
</protein>
<dbReference type="PROSITE" id="PS50088">
    <property type="entry name" value="ANK_REPEAT"/>
    <property type="match status" value="2"/>
</dbReference>
<organism evidence="5 6">
    <name type="scientific">Acorus calamus</name>
    <name type="common">Sweet flag</name>
    <dbReference type="NCBI Taxonomy" id="4465"/>
    <lineage>
        <taxon>Eukaryota</taxon>
        <taxon>Viridiplantae</taxon>
        <taxon>Streptophyta</taxon>
        <taxon>Embryophyta</taxon>
        <taxon>Tracheophyta</taxon>
        <taxon>Spermatophyta</taxon>
        <taxon>Magnoliopsida</taxon>
        <taxon>Liliopsida</taxon>
        <taxon>Acoraceae</taxon>
        <taxon>Acorus</taxon>
    </lineage>
</organism>
<evidence type="ECO:0000256" key="1">
    <source>
        <dbReference type="ARBA" id="ARBA00022737"/>
    </source>
</evidence>
<dbReference type="Pfam" id="PF12796">
    <property type="entry name" value="Ank_2"/>
    <property type="match status" value="1"/>
</dbReference>
<dbReference type="Gene3D" id="1.25.40.20">
    <property type="entry name" value="Ankyrin repeat-containing domain"/>
    <property type="match status" value="1"/>
</dbReference>
<evidence type="ECO:0000313" key="5">
    <source>
        <dbReference type="EMBL" id="KAK1283755.1"/>
    </source>
</evidence>
<evidence type="ECO:0000256" key="3">
    <source>
        <dbReference type="PROSITE-ProRule" id="PRU00023"/>
    </source>
</evidence>
<keyword evidence="6" id="KW-1185">Reference proteome</keyword>
<reference evidence="5" key="2">
    <citation type="submission" date="2023-06" db="EMBL/GenBank/DDBJ databases">
        <authorList>
            <person name="Ma L."/>
            <person name="Liu K.-W."/>
            <person name="Li Z."/>
            <person name="Hsiao Y.-Y."/>
            <person name="Qi Y."/>
            <person name="Fu T."/>
            <person name="Tang G."/>
            <person name="Zhang D."/>
            <person name="Sun W.-H."/>
            <person name="Liu D.-K."/>
            <person name="Li Y."/>
            <person name="Chen G.-Z."/>
            <person name="Liu X.-D."/>
            <person name="Liao X.-Y."/>
            <person name="Jiang Y.-T."/>
            <person name="Yu X."/>
            <person name="Hao Y."/>
            <person name="Huang J."/>
            <person name="Zhao X.-W."/>
            <person name="Ke S."/>
            <person name="Chen Y.-Y."/>
            <person name="Wu W.-L."/>
            <person name="Hsu J.-L."/>
            <person name="Lin Y.-F."/>
            <person name="Huang M.-D."/>
            <person name="Li C.-Y."/>
            <person name="Huang L."/>
            <person name="Wang Z.-W."/>
            <person name="Zhao X."/>
            <person name="Zhong W.-Y."/>
            <person name="Peng D.-H."/>
            <person name="Ahmad S."/>
            <person name="Lan S."/>
            <person name="Zhang J.-S."/>
            <person name="Tsai W.-C."/>
            <person name="Van De Peer Y."/>
            <person name="Liu Z.-J."/>
        </authorList>
    </citation>
    <scope>NUCLEOTIDE SEQUENCE</scope>
    <source>
        <strain evidence="5">CP</strain>
        <tissue evidence="5">Leaves</tissue>
    </source>
</reference>
<dbReference type="InterPro" id="IPR036770">
    <property type="entry name" value="Ankyrin_rpt-contain_sf"/>
</dbReference>
<dbReference type="PANTHER" id="PTHR24186">
    <property type="entry name" value="PROTEIN PHOSPHATASE 1 REGULATORY SUBUNIT"/>
    <property type="match status" value="1"/>
</dbReference>
<dbReference type="EMBL" id="JAUJYO010000021">
    <property type="protein sequence ID" value="KAK1283755.1"/>
    <property type="molecule type" value="Genomic_DNA"/>
</dbReference>
<feature type="region of interest" description="Disordered" evidence="4">
    <location>
        <begin position="1"/>
        <end position="31"/>
    </location>
</feature>
<feature type="repeat" description="ANK" evidence="3">
    <location>
        <begin position="64"/>
        <end position="86"/>
    </location>
</feature>
<feature type="compositionally biased region" description="Polar residues" evidence="4">
    <location>
        <begin position="1"/>
        <end position="10"/>
    </location>
</feature>
<dbReference type="SMART" id="SM00248">
    <property type="entry name" value="ANK"/>
    <property type="match status" value="1"/>
</dbReference>
<sequence length="86" mass="9399">MDMSHRTISGIQEELLRRDPELNRKKDASGNTPLHYAAGYGDLEMVSCILDADEDIVTYELDEDGHSPLHVAAGCGNTAIVTTLIK</sequence>
<keyword evidence="2 3" id="KW-0040">ANK repeat</keyword>
<evidence type="ECO:0000256" key="2">
    <source>
        <dbReference type="ARBA" id="ARBA00023043"/>
    </source>
</evidence>
<dbReference type="PANTHER" id="PTHR24186:SF50">
    <property type="entry name" value="ANKYRIN REPEAT-CONTAINING PROTEIN ITN1-LIKE ISOFORM X1"/>
    <property type="match status" value="1"/>
</dbReference>
<dbReference type="AlphaFoldDB" id="A0AAV9C4K2"/>
<dbReference type="SUPFAM" id="SSF48403">
    <property type="entry name" value="Ankyrin repeat"/>
    <property type="match status" value="1"/>
</dbReference>
<feature type="repeat" description="ANK" evidence="3">
    <location>
        <begin position="29"/>
        <end position="61"/>
    </location>
</feature>
<gene>
    <name evidence="5" type="ORF">QJS10_CPB21g00843</name>
</gene>
<keyword evidence="1" id="KW-0677">Repeat</keyword>
<evidence type="ECO:0000313" key="6">
    <source>
        <dbReference type="Proteomes" id="UP001180020"/>
    </source>
</evidence>
<proteinExistence type="predicted"/>
<dbReference type="Proteomes" id="UP001180020">
    <property type="component" value="Unassembled WGS sequence"/>
</dbReference>
<dbReference type="InterPro" id="IPR002110">
    <property type="entry name" value="Ankyrin_rpt"/>
</dbReference>
<dbReference type="PROSITE" id="PS50297">
    <property type="entry name" value="ANK_REP_REGION"/>
    <property type="match status" value="2"/>
</dbReference>
<accession>A0AAV9C4K2</accession>
<name>A0AAV9C4K2_ACOCL</name>
<reference evidence="5" key="1">
    <citation type="journal article" date="2023" name="Nat. Commun.">
        <title>Diploid and tetraploid genomes of Acorus and the evolution of monocots.</title>
        <authorList>
            <person name="Ma L."/>
            <person name="Liu K.W."/>
            <person name="Li Z."/>
            <person name="Hsiao Y.Y."/>
            <person name="Qi Y."/>
            <person name="Fu T."/>
            <person name="Tang G.D."/>
            <person name="Zhang D."/>
            <person name="Sun W.H."/>
            <person name="Liu D.K."/>
            <person name="Li Y."/>
            <person name="Chen G.Z."/>
            <person name="Liu X.D."/>
            <person name="Liao X.Y."/>
            <person name="Jiang Y.T."/>
            <person name="Yu X."/>
            <person name="Hao Y."/>
            <person name="Huang J."/>
            <person name="Zhao X.W."/>
            <person name="Ke S."/>
            <person name="Chen Y.Y."/>
            <person name="Wu W.L."/>
            <person name="Hsu J.L."/>
            <person name="Lin Y.F."/>
            <person name="Huang M.D."/>
            <person name="Li C.Y."/>
            <person name="Huang L."/>
            <person name="Wang Z.W."/>
            <person name="Zhao X."/>
            <person name="Zhong W.Y."/>
            <person name="Peng D.H."/>
            <person name="Ahmad S."/>
            <person name="Lan S."/>
            <person name="Zhang J.S."/>
            <person name="Tsai W.C."/>
            <person name="Van de Peer Y."/>
            <person name="Liu Z.J."/>
        </authorList>
    </citation>
    <scope>NUCLEOTIDE SEQUENCE</scope>
    <source>
        <strain evidence="5">CP</strain>
    </source>
</reference>
<feature type="compositionally biased region" description="Basic and acidic residues" evidence="4">
    <location>
        <begin position="14"/>
        <end position="28"/>
    </location>
</feature>
<evidence type="ECO:0000256" key="4">
    <source>
        <dbReference type="SAM" id="MobiDB-lite"/>
    </source>
</evidence>
<comment type="caution">
    <text evidence="5">The sequence shown here is derived from an EMBL/GenBank/DDBJ whole genome shotgun (WGS) entry which is preliminary data.</text>
</comment>